<dbReference type="GO" id="GO:0016491">
    <property type="term" value="F:oxidoreductase activity"/>
    <property type="evidence" value="ECO:0007669"/>
    <property type="project" value="InterPro"/>
</dbReference>
<dbReference type="OrthoDB" id="416253at2759"/>
<protein>
    <recommendedName>
        <fullName evidence="3">NADP-dependent oxidoreductase domain-containing protein</fullName>
    </recommendedName>
</protein>
<accession>A0A166A7B6</accession>
<dbReference type="AlphaFoldDB" id="A0A166A7B6"/>
<proteinExistence type="predicted"/>
<reference evidence="1 2" key="1">
    <citation type="journal article" date="2016" name="Mol. Biol. Evol.">
        <title>Comparative Genomics of Early-Diverging Mushroom-Forming Fungi Provides Insights into the Origins of Lignocellulose Decay Capabilities.</title>
        <authorList>
            <person name="Nagy L.G."/>
            <person name="Riley R."/>
            <person name="Tritt A."/>
            <person name="Adam C."/>
            <person name="Daum C."/>
            <person name="Floudas D."/>
            <person name="Sun H."/>
            <person name="Yadav J.S."/>
            <person name="Pangilinan J."/>
            <person name="Larsson K.H."/>
            <person name="Matsuura K."/>
            <person name="Barry K."/>
            <person name="Labutti K."/>
            <person name="Kuo R."/>
            <person name="Ohm R.A."/>
            <person name="Bhattacharya S.S."/>
            <person name="Shirouzu T."/>
            <person name="Yoshinaga Y."/>
            <person name="Martin F.M."/>
            <person name="Grigoriev I.V."/>
            <person name="Hibbett D.S."/>
        </authorList>
    </citation>
    <scope>NUCLEOTIDE SEQUENCE [LARGE SCALE GENOMIC DNA]</scope>
    <source>
        <strain evidence="1 2">CBS 109695</strain>
    </source>
</reference>
<dbReference type="Gene3D" id="3.20.20.100">
    <property type="entry name" value="NADP-dependent oxidoreductase domain"/>
    <property type="match status" value="1"/>
</dbReference>
<dbReference type="Proteomes" id="UP000076532">
    <property type="component" value="Unassembled WGS sequence"/>
</dbReference>
<evidence type="ECO:0000313" key="1">
    <source>
        <dbReference type="EMBL" id="KZP11320.1"/>
    </source>
</evidence>
<dbReference type="STRING" id="436010.A0A166A7B6"/>
<gene>
    <name evidence="1" type="ORF">FIBSPDRAFT_756886</name>
</gene>
<dbReference type="EMBL" id="KV417664">
    <property type="protein sequence ID" value="KZP11320.1"/>
    <property type="molecule type" value="Genomic_DNA"/>
</dbReference>
<sequence>IPLRPNDTRDVVINWKMSQTWKGMEALVKKGELDPIQSATRKLTKSYTGKLELHLYNRQLNLLAHLKPGAIVAQAYSPLGLTNSPLLTDDTASTIAKKYRLQISDVLLGYLLAQDAVVLPKWVTPARMVSNYVGTVAAVKRLAEEGPQTLDGVAVGGKQKRLAMSDCGE</sequence>
<name>A0A166A7B6_9AGAM</name>
<organism evidence="1 2">
    <name type="scientific">Athelia psychrophila</name>
    <dbReference type="NCBI Taxonomy" id="1759441"/>
    <lineage>
        <taxon>Eukaryota</taxon>
        <taxon>Fungi</taxon>
        <taxon>Dikarya</taxon>
        <taxon>Basidiomycota</taxon>
        <taxon>Agaricomycotina</taxon>
        <taxon>Agaricomycetes</taxon>
        <taxon>Agaricomycetidae</taxon>
        <taxon>Atheliales</taxon>
        <taxon>Atheliaceae</taxon>
        <taxon>Athelia</taxon>
    </lineage>
</organism>
<evidence type="ECO:0000313" key="2">
    <source>
        <dbReference type="Proteomes" id="UP000076532"/>
    </source>
</evidence>
<dbReference type="SUPFAM" id="SSF51430">
    <property type="entry name" value="NAD(P)-linked oxidoreductase"/>
    <property type="match status" value="1"/>
</dbReference>
<evidence type="ECO:0008006" key="3">
    <source>
        <dbReference type="Google" id="ProtNLM"/>
    </source>
</evidence>
<feature type="non-terminal residue" evidence="1">
    <location>
        <position position="1"/>
    </location>
</feature>
<dbReference type="PANTHER" id="PTHR11732">
    <property type="entry name" value="ALDO/KETO REDUCTASE"/>
    <property type="match status" value="1"/>
</dbReference>
<keyword evidence="2" id="KW-1185">Reference proteome</keyword>
<dbReference type="InterPro" id="IPR036812">
    <property type="entry name" value="NAD(P)_OxRdtase_dom_sf"/>
</dbReference>
<dbReference type="InterPro" id="IPR020471">
    <property type="entry name" value="AKR"/>
</dbReference>